<feature type="non-terminal residue" evidence="4">
    <location>
        <position position="1"/>
    </location>
</feature>
<dbReference type="Proteomes" id="UP000681967">
    <property type="component" value="Unassembled WGS sequence"/>
</dbReference>
<comment type="caution">
    <text evidence="4">The sequence shown here is derived from an EMBL/GenBank/DDBJ whole genome shotgun (WGS) entry which is preliminary data.</text>
</comment>
<evidence type="ECO:0000313" key="5">
    <source>
        <dbReference type="Proteomes" id="UP000681967"/>
    </source>
</evidence>
<feature type="compositionally biased region" description="Basic and acidic residues" evidence="1">
    <location>
        <begin position="1"/>
        <end position="16"/>
    </location>
</feature>
<dbReference type="EMBL" id="CAJOBI010019525">
    <property type="protein sequence ID" value="CAF4207075.1"/>
    <property type="molecule type" value="Genomic_DNA"/>
</dbReference>
<evidence type="ECO:0000313" key="3">
    <source>
        <dbReference type="EMBL" id="CAF4223455.1"/>
    </source>
</evidence>
<reference evidence="4" key="1">
    <citation type="submission" date="2021-02" db="EMBL/GenBank/DDBJ databases">
        <authorList>
            <person name="Nowell W R."/>
        </authorList>
    </citation>
    <scope>NUCLEOTIDE SEQUENCE</scope>
</reference>
<protein>
    <submittedName>
        <fullName evidence="4">Uncharacterized protein</fullName>
    </submittedName>
</protein>
<accession>A0A8S3H683</accession>
<feature type="non-terminal residue" evidence="4">
    <location>
        <position position="58"/>
    </location>
</feature>
<feature type="region of interest" description="Disordered" evidence="1">
    <location>
        <begin position="1"/>
        <end position="58"/>
    </location>
</feature>
<evidence type="ECO:0000256" key="1">
    <source>
        <dbReference type="SAM" id="MobiDB-lite"/>
    </source>
</evidence>
<gene>
    <name evidence="4" type="ORF">BYL167_LOCUS78298</name>
    <name evidence="3" type="ORF">GIL414_LOCUS22508</name>
    <name evidence="2" type="ORF">SMN809_LOCUS22147</name>
</gene>
<name>A0A8S3H683_9BILA</name>
<sequence length="58" mass="6404">KKSDTKDREKVERADDSGQANTPNQQQSTSTPTNFDESGQPLKDEQKKQTPLGADDVI</sequence>
<dbReference type="AlphaFoldDB" id="A0A8S3H683"/>
<evidence type="ECO:0000313" key="4">
    <source>
        <dbReference type="EMBL" id="CAF5176587.1"/>
    </source>
</evidence>
<organism evidence="4 5">
    <name type="scientific">Rotaria magnacalcarata</name>
    <dbReference type="NCBI Taxonomy" id="392030"/>
    <lineage>
        <taxon>Eukaryota</taxon>
        <taxon>Metazoa</taxon>
        <taxon>Spiralia</taxon>
        <taxon>Gnathifera</taxon>
        <taxon>Rotifera</taxon>
        <taxon>Eurotatoria</taxon>
        <taxon>Bdelloidea</taxon>
        <taxon>Philodinida</taxon>
        <taxon>Philodinidae</taxon>
        <taxon>Rotaria</taxon>
    </lineage>
</organism>
<feature type="compositionally biased region" description="Low complexity" evidence="1">
    <location>
        <begin position="21"/>
        <end position="34"/>
    </location>
</feature>
<proteinExistence type="predicted"/>
<evidence type="ECO:0000313" key="2">
    <source>
        <dbReference type="EMBL" id="CAF4207075.1"/>
    </source>
</evidence>
<dbReference type="EMBL" id="CAJOBH010287119">
    <property type="protein sequence ID" value="CAF5176587.1"/>
    <property type="molecule type" value="Genomic_DNA"/>
</dbReference>
<dbReference type="Proteomes" id="UP000676336">
    <property type="component" value="Unassembled WGS sequence"/>
</dbReference>
<dbReference type="EMBL" id="CAJOBJ010022439">
    <property type="protein sequence ID" value="CAF4223455.1"/>
    <property type="molecule type" value="Genomic_DNA"/>
</dbReference>
<dbReference type="Proteomes" id="UP000681720">
    <property type="component" value="Unassembled WGS sequence"/>
</dbReference>